<keyword evidence="5" id="KW-0418">Kinase</keyword>
<dbReference type="InterPro" id="IPR035965">
    <property type="entry name" value="PAS-like_dom_sf"/>
</dbReference>
<dbReference type="PRINTS" id="PR00344">
    <property type="entry name" value="BCTRLSENSOR"/>
</dbReference>
<dbReference type="GO" id="GO:0000155">
    <property type="term" value="F:phosphorelay sensor kinase activity"/>
    <property type="evidence" value="ECO:0007669"/>
    <property type="project" value="InterPro"/>
</dbReference>
<dbReference type="RefSeq" id="WP_105039496.1">
    <property type="nucleotide sequence ID" value="NZ_PPSL01000003.1"/>
</dbReference>
<dbReference type="SUPFAM" id="SSF47384">
    <property type="entry name" value="Homodimeric domain of signal transducing histidine kinase"/>
    <property type="match status" value="1"/>
</dbReference>
<dbReference type="InterPro" id="IPR052162">
    <property type="entry name" value="Sensor_kinase/Photoreceptor"/>
</dbReference>
<dbReference type="Gene3D" id="1.10.287.130">
    <property type="match status" value="1"/>
</dbReference>
<evidence type="ECO:0000256" key="3">
    <source>
        <dbReference type="ARBA" id="ARBA00022553"/>
    </source>
</evidence>
<evidence type="ECO:0000313" key="8">
    <source>
        <dbReference type="Proteomes" id="UP000239872"/>
    </source>
</evidence>
<keyword evidence="8" id="KW-1185">Reference proteome</keyword>
<evidence type="ECO:0000256" key="1">
    <source>
        <dbReference type="ARBA" id="ARBA00000085"/>
    </source>
</evidence>
<comment type="caution">
    <text evidence="7">The sequence shown here is derived from an EMBL/GenBank/DDBJ whole genome shotgun (WGS) entry which is preliminary data.</text>
</comment>
<dbReference type="InterPro" id="IPR005467">
    <property type="entry name" value="His_kinase_dom"/>
</dbReference>
<protein>
    <recommendedName>
        <fullName evidence="2">histidine kinase</fullName>
        <ecNumber evidence="2">2.7.13.3</ecNumber>
    </recommendedName>
</protein>
<dbReference type="InterPro" id="IPR003594">
    <property type="entry name" value="HATPase_dom"/>
</dbReference>
<dbReference type="Proteomes" id="UP000239872">
    <property type="component" value="Unassembled WGS sequence"/>
</dbReference>
<dbReference type="Gene3D" id="3.30.450.20">
    <property type="entry name" value="PAS domain"/>
    <property type="match status" value="1"/>
</dbReference>
<dbReference type="AlphaFoldDB" id="A0A2S7SV24"/>
<evidence type="ECO:0000259" key="6">
    <source>
        <dbReference type="PROSITE" id="PS50109"/>
    </source>
</evidence>
<dbReference type="InterPro" id="IPR004358">
    <property type="entry name" value="Sig_transdc_His_kin-like_C"/>
</dbReference>
<dbReference type="Gene3D" id="3.30.565.10">
    <property type="entry name" value="Histidine kinase-like ATPase, C-terminal domain"/>
    <property type="match status" value="1"/>
</dbReference>
<dbReference type="PROSITE" id="PS50109">
    <property type="entry name" value="HIS_KIN"/>
    <property type="match status" value="1"/>
</dbReference>
<dbReference type="PANTHER" id="PTHR43304:SF1">
    <property type="entry name" value="PAC DOMAIN-CONTAINING PROTEIN"/>
    <property type="match status" value="1"/>
</dbReference>
<dbReference type="SMART" id="SM00388">
    <property type="entry name" value="HisKA"/>
    <property type="match status" value="1"/>
</dbReference>
<proteinExistence type="predicted"/>
<accession>A0A2S7SV24</accession>
<keyword evidence="4" id="KW-0808">Transferase</keyword>
<dbReference type="Pfam" id="PF00512">
    <property type="entry name" value="HisKA"/>
    <property type="match status" value="1"/>
</dbReference>
<dbReference type="InterPro" id="IPR036097">
    <property type="entry name" value="HisK_dim/P_sf"/>
</dbReference>
<dbReference type="Pfam" id="PF02518">
    <property type="entry name" value="HATPase_c"/>
    <property type="match status" value="1"/>
</dbReference>
<evidence type="ECO:0000256" key="5">
    <source>
        <dbReference type="ARBA" id="ARBA00022777"/>
    </source>
</evidence>
<gene>
    <name evidence="7" type="ORF">CJD36_012420</name>
</gene>
<dbReference type="InterPro" id="IPR003661">
    <property type="entry name" value="HisK_dim/P_dom"/>
</dbReference>
<evidence type="ECO:0000256" key="2">
    <source>
        <dbReference type="ARBA" id="ARBA00012438"/>
    </source>
</evidence>
<reference evidence="7 8" key="1">
    <citation type="submission" date="2018-01" db="EMBL/GenBank/DDBJ databases">
        <title>A novel member of the phylum Bacteroidetes isolated from glacier ice.</title>
        <authorList>
            <person name="Liu Q."/>
            <person name="Xin Y.-H."/>
        </authorList>
    </citation>
    <scope>NUCLEOTIDE SEQUENCE [LARGE SCALE GENOMIC DNA]</scope>
    <source>
        <strain evidence="7 8">RB1R16</strain>
    </source>
</reference>
<dbReference type="EMBL" id="PPSL01000003">
    <property type="protein sequence ID" value="PQJ10769.1"/>
    <property type="molecule type" value="Genomic_DNA"/>
</dbReference>
<keyword evidence="3" id="KW-0597">Phosphoprotein</keyword>
<dbReference type="NCBIfam" id="TIGR00229">
    <property type="entry name" value="sensory_box"/>
    <property type="match status" value="1"/>
</dbReference>
<dbReference type="InterPro" id="IPR000014">
    <property type="entry name" value="PAS"/>
</dbReference>
<dbReference type="CDD" id="cd00082">
    <property type="entry name" value="HisKA"/>
    <property type="match status" value="1"/>
</dbReference>
<dbReference type="SMART" id="SM00387">
    <property type="entry name" value="HATPase_c"/>
    <property type="match status" value="1"/>
</dbReference>
<evidence type="ECO:0000313" key="7">
    <source>
        <dbReference type="EMBL" id="PQJ10769.1"/>
    </source>
</evidence>
<organism evidence="7 8">
    <name type="scientific">Flavipsychrobacter stenotrophus</name>
    <dbReference type="NCBI Taxonomy" id="2077091"/>
    <lineage>
        <taxon>Bacteria</taxon>
        <taxon>Pseudomonadati</taxon>
        <taxon>Bacteroidota</taxon>
        <taxon>Chitinophagia</taxon>
        <taxon>Chitinophagales</taxon>
        <taxon>Chitinophagaceae</taxon>
        <taxon>Flavipsychrobacter</taxon>
    </lineage>
</organism>
<comment type="catalytic activity">
    <reaction evidence="1">
        <text>ATP + protein L-histidine = ADP + protein N-phospho-L-histidine.</text>
        <dbReference type="EC" id="2.7.13.3"/>
    </reaction>
</comment>
<dbReference type="SUPFAM" id="SSF55785">
    <property type="entry name" value="PYP-like sensor domain (PAS domain)"/>
    <property type="match status" value="1"/>
</dbReference>
<dbReference type="SUPFAM" id="SSF55874">
    <property type="entry name" value="ATPase domain of HSP90 chaperone/DNA topoisomerase II/histidine kinase"/>
    <property type="match status" value="1"/>
</dbReference>
<dbReference type="PANTHER" id="PTHR43304">
    <property type="entry name" value="PHYTOCHROME-LIKE PROTEIN CPH1"/>
    <property type="match status" value="1"/>
</dbReference>
<sequence>MWMEMFGSVTTYNGAPAIIGTMVNITEQKEMYDDLARSEANLKSIFNNTQASFLLVDQNINILACNEYFRIEYAYQTGIDLRIGLNMLDLLLPERLEPIKKIFESVKANGIAVDYETTYTNRQLPKHVSATISPVLNNGAIIGFCYVGFDITNRKNLEIEKQKMVADLFNRNRDLQEFAQIVSHNLRAPLATLLGLNNMLKDSESEEEKDFVLENIAITSEKIDVVVRELNNILDVKQDSLETSTAVDLNELWKEIHHKFEDLIAKSHAEITIDFTTISNVFTLRSYLFNILYSLVSNSLKYKDKERPLKIRIWTEQLPGKTLLIIQDNGTGIDMNRHKDQLFLLNKRFHNTSDGKGMGLYIAKAQVDILQGTIEMDSEPGAGTTVRVILPSEYH</sequence>
<dbReference type="InterPro" id="IPR036890">
    <property type="entry name" value="HATPase_C_sf"/>
</dbReference>
<name>A0A2S7SV24_9BACT</name>
<evidence type="ECO:0000256" key="4">
    <source>
        <dbReference type="ARBA" id="ARBA00022679"/>
    </source>
</evidence>
<dbReference type="EC" id="2.7.13.3" evidence="2"/>
<feature type="domain" description="Histidine kinase" evidence="6">
    <location>
        <begin position="181"/>
        <end position="394"/>
    </location>
</feature>